<sequence>MYSSLPTCSIGAAAKKTAARTSGVYQRDLLGSTAMSPFPSQLVYTSRSFTYDSPAKPKRVRSRAPTCEDDVQRRPCEHQLLREEGRHRLDHRREHSLPPVSATQPALTADASSMCAAYSSGSQLDSQCGRRLPPASCRSSASTTR</sequence>
<proteinExistence type="predicted"/>
<protein>
    <submittedName>
        <fullName evidence="2">DUF3683 domain-containing protein</fullName>
    </submittedName>
</protein>
<organism evidence="2 3">
    <name type="scientific">Babesia caballi</name>
    <dbReference type="NCBI Taxonomy" id="5871"/>
    <lineage>
        <taxon>Eukaryota</taxon>
        <taxon>Sar</taxon>
        <taxon>Alveolata</taxon>
        <taxon>Apicomplexa</taxon>
        <taxon>Aconoidasida</taxon>
        <taxon>Piroplasmida</taxon>
        <taxon>Babesiidae</taxon>
        <taxon>Babesia</taxon>
    </lineage>
</organism>
<feature type="compositionally biased region" description="Basic and acidic residues" evidence="1">
    <location>
        <begin position="70"/>
        <end position="96"/>
    </location>
</feature>
<gene>
    <name evidence="2" type="ORF">BcabD6B2_10060</name>
</gene>
<dbReference type="Proteomes" id="UP001497744">
    <property type="component" value="Unassembled WGS sequence"/>
</dbReference>
<dbReference type="EMBL" id="BPLF01000001">
    <property type="protein sequence ID" value="GIX61571.1"/>
    <property type="molecule type" value="Genomic_DNA"/>
</dbReference>
<accession>A0AAV4LR70</accession>
<feature type="region of interest" description="Disordered" evidence="1">
    <location>
        <begin position="121"/>
        <end position="145"/>
    </location>
</feature>
<dbReference type="GeneID" id="94193054"/>
<comment type="caution">
    <text evidence="2">The sequence shown here is derived from an EMBL/GenBank/DDBJ whole genome shotgun (WGS) entry which is preliminary data.</text>
</comment>
<name>A0AAV4LR70_BABCB</name>
<dbReference type="RefSeq" id="XP_067713642.1">
    <property type="nucleotide sequence ID" value="XM_067857541.1"/>
</dbReference>
<evidence type="ECO:0000313" key="3">
    <source>
        <dbReference type="Proteomes" id="UP001497744"/>
    </source>
</evidence>
<dbReference type="AlphaFoldDB" id="A0AAV4LR70"/>
<reference evidence="2 3" key="1">
    <citation type="submission" date="2021-06" db="EMBL/GenBank/DDBJ databases">
        <title>Genome sequence of Babesia caballi.</title>
        <authorList>
            <person name="Yamagishi J."/>
            <person name="Kidaka T."/>
            <person name="Ochi A."/>
        </authorList>
    </citation>
    <scope>NUCLEOTIDE SEQUENCE [LARGE SCALE GENOMIC DNA]</scope>
    <source>
        <strain evidence="2">USDA-D6B2</strain>
    </source>
</reference>
<evidence type="ECO:0000313" key="2">
    <source>
        <dbReference type="EMBL" id="GIX61571.1"/>
    </source>
</evidence>
<feature type="region of interest" description="Disordered" evidence="1">
    <location>
        <begin position="51"/>
        <end position="106"/>
    </location>
</feature>
<evidence type="ECO:0000256" key="1">
    <source>
        <dbReference type="SAM" id="MobiDB-lite"/>
    </source>
</evidence>
<keyword evidence="3" id="KW-1185">Reference proteome</keyword>